<dbReference type="EMBL" id="SCEB01214759">
    <property type="protein sequence ID" value="RXM33351.1"/>
    <property type="molecule type" value="Genomic_DNA"/>
</dbReference>
<dbReference type="InterPro" id="IPR030104">
    <property type="entry name" value="BTB_POZ_IPP"/>
</dbReference>
<dbReference type="Gene3D" id="3.30.710.10">
    <property type="entry name" value="Potassium Channel Kv1.1, Chain A"/>
    <property type="match status" value="1"/>
</dbReference>
<comment type="similarity">
    <text evidence="2">Belongs to the vasculin family.</text>
</comment>
<comment type="caution">
    <text evidence="9">The sequence shown here is derived from an EMBL/GenBank/DDBJ whole genome shotgun (WGS) entry which is preliminary data.</text>
</comment>
<evidence type="ECO:0000256" key="7">
    <source>
        <dbReference type="SAM" id="MobiDB-lite"/>
    </source>
</evidence>
<feature type="compositionally biased region" description="Low complexity" evidence="7">
    <location>
        <begin position="302"/>
        <end position="315"/>
    </location>
</feature>
<accession>A0A444UDW4</accession>
<keyword evidence="5" id="KW-0804">Transcription</keyword>
<feature type="region of interest" description="Disordered" evidence="7">
    <location>
        <begin position="373"/>
        <end position="408"/>
    </location>
</feature>
<dbReference type="GO" id="GO:0003677">
    <property type="term" value="F:DNA binding"/>
    <property type="evidence" value="ECO:0007669"/>
    <property type="project" value="UniProtKB-KW"/>
</dbReference>
<evidence type="ECO:0000256" key="2">
    <source>
        <dbReference type="ARBA" id="ARBA00010099"/>
    </source>
</evidence>
<feature type="compositionally biased region" description="Polar residues" evidence="7">
    <location>
        <begin position="219"/>
        <end position="235"/>
    </location>
</feature>
<dbReference type="GO" id="GO:0005634">
    <property type="term" value="C:nucleus"/>
    <property type="evidence" value="ECO:0007669"/>
    <property type="project" value="UniProtKB-SubCell"/>
</dbReference>
<dbReference type="Gene3D" id="1.25.40.420">
    <property type="match status" value="1"/>
</dbReference>
<feature type="region of interest" description="Disordered" evidence="7">
    <location>
        <begin position="215"/>
        <end position="244"/>
    </location>
</feature>
<keyword evidence="4" id="KW-0238">DNA-binding</keyword>
<dbReference type="Pfam" id="PF15337">
    <property type="entry name" value="Vasculin"/>
    <property type="match status" value="1"/>
</dbReference>
<keyword evidence="6" id="KW-0539">Nucleus</keyword>
<dbReference type="PANTHER" id="PTHR14339:SF10">
    <property type="entry name" value="VASCULIN-LIKE PROTEIN 1"/>
    <property type="match status" value="1"/>
</dbReference>
<proteinExistence type="inferred from homology"/>
<keyword evidence="10" id="KW-1185">Reference proteome</keyword>
<dbReference type="InterPro" id="IPR000210">
    <property type="entry name" value="BTB/POZ_dom"/>
</dbReference>
<sequence length="408" mass="45276">MACVGQAKVDSATATPHQSHYSSDKYAQLILAQMNRMRILKDFCDVQLLVGGRQFSVHRLVLAASSPYFSALFTGGMREADKDIVQILGVEADVFEMLLEFIYSGVVNVTVDNVQELIVTADMLQLSEVVKICCEFLKVQMDPSNCVGIYQFLEQIACLDMMEFTENYIHVHFLETPSSTTPPMDITPPRLVKLMRRSTDRKSEFLKALKDERNGGVSACQSPSAQEETPSSTTPPMDITPPRLVKLMRRSTDRKSEFLKALKDERNGGVSACQSPSAQEEGESSTPEPKEYGEGNCHQNGLSLSLSDSDTDHLSSSLEAEHRLLKAMGWQEHPENDENCLPLTEDELKEFQAKTEQETDQCYLLVQCGARRGGTVPAHPSREITGRVPRTAGKQVETAGLPDPEEHS</sequence>
<dbReference type="GO" id="GO:0003723">
    <property type="term" value="F:RNA binding"/>
    <property type="evidence" value="ECO:0007669"/>
    <property type="project" value="InterPro"/>
</dbReference>
<feature type="domain" description="BTB" evidence="8">
    <location>
        <begin position="44"/>
        <end position="111"/>
    </location>
</feature>
<dbReference type="PANTHER" id="PTHR14339">
    <property type="entry name" value="VASCULIN"/>
    <property type="match status" value="1"/>
</dbReference>
<evidence type="ECO:0000313" key="9">
    <source>
        <dbReference type="EMBL" id="RXM33351.1"/>
    </source>
</evidence>
<dbReference type="Pfam" id="PF00651">
    <property type="entry name" value="BTB"/>
    <property type="match status" value="1"/>
</dbReference>
<evidence type="ECO:0000256" key="6">
    <source>
        <dbReference type="ARBA" id="ARBA00023242"/>
    </source>
</evidence>
<comment type="subcellular location">
    <subcellularLocation>
        <location evidence="1">Nucleus</location>
    </subcellularLocation>
</comment>
<dbReference type="GO" id="GO:0006351">
    <property type="term" value="P:DNA-templated transcription"/>
    <property type="evidence" value="ECO:0007669"/>
    <property type="project" value="InterPro"/>
</dbReference>
<dbReference type="CDD" id="cd18256">
    <property type="entry name" value="BTB_POZ_KLHL27_IPP"/>
    <property type="match status" value="1"/>
</dbReference>
<organism evidence="9 10">
    <name type="scientific">Acipenser ruthenus</name>
    <name type="common">Sterlet sturgeon</name>
    <dbReference type="NCBI Taxonomy" id="7906"/>
    <lineage>
        <taxon>Eukaryota</taxon>
        <taxon>Metazoa</taxon>
        <taxon>Chordata</taxon>
        <taxon>Craniata</taxon>
        <taxon>Vertebrata</taxon>
        <taxon>Euteleostomi</taxon>
        <taxon>Actinopterygii</taxon>
        <taxon>Chondrostei</taxon>
        <taxon>Acipenseriformes</taxon>
        <taxon>Acipenseridae</taxon>
        <taxon>Acipenser</taxon>
    </lineage>
</organism>
<dbReference type="Proteomes" id="UP000289886">
    <property type="component" value="Unassembled WGS sequence"/>
</dbReference>
<protein>
    <submittedName>
        <fullName evidence="9">Actin-binding protein IPP</fullName>
    </submittedName>
</protein>
<dbReference type="SMART" id="SM00225">
    <property type="entry name" value="BTB"/>
    <property type="match status" value="1"/>
</dbReference>
<evidence type="ECO:0000256" key="4">
    <source>
        <dbReference type="ARBA" id="ARBA00023125"/>
    </source>
</evidence>
<reference evidence="9 10" key="1">
    <citation type="submission" date="2019-01" db="EMBL/GenBank/DDBJ databases">
        <title>Draft Genome and Complete Hox-Cluster Characterization of the Sterlet Sturgeon (Acipenser ruthenus).</title>
        <authorList>
            <person name="Wei Q."/>
        </authorList>
    </citation>
    <scope>NUCLEOTIDE SEQUENCE [LARGE SCALE GENOMIC DNA]</scope>
    <source>
        <strain evidence="9">WHYD16114868_AA</strain>
        <tissue evidence="9">Blood</tissue>
    </source>
</reference>
<feature type="region of interest" description="Disordered" evidence="7">
    <location>
        <begin position="260"/>
        <end position="315"/>
    </location>
</feature>
<evidence type="ECO:0000256" key="1">
    <source>
        <dbReference type="ARBA" id="ARBA00004123"/>
    </source>
</evidence>
<dbReference type="AlphaFoldDB" id="A0A444UDW4"/>
<name>A0A444UDW4_ACIRT</name>
<evidence type="ECO:0000256" key="3">
    <source>
        <dbReference type="ARBA" id="ARBA00023015"/>
    </source>
</evidence>
<evidence type="ECO:0000259" key="8">
    <source>
        <dbReference type="PROSITE" id="PS50097"/>
    </source>
</evidence>
<dbReference type="GO" id="GO:0003779">
    <property type="term" value="F:actin binding"/>
    <property type="evidence" value="ECO:0007669"/>
    <property type="project" value="InterPro"/>
</dbReference>
<dbReference type="InterPro" id="IPR011333">
    <property type="entry name" value="SKP1/BTB/POZ_sf"/>
</dbReference>
<keyword evidence="3" id="KW-0805">Transcription regulation</keyword>
<gene>
    <name evidence="9" type="ORF">EOD39_5495</name>
</gene>
<dbReference type="SUPFAM" id="SSF54695">
    <property type="entry name" value="POZ domain"/>
    <property type="match status" value="1"/>
</dbReference>
<evidence type="ECO:0000256" key="5">
    <source>
        <dbReference type="ARBA" id="ARBA00023163"/>
    </source>
</evidence>
<evidence type="ECO:0000313" key="10">
    <source>
        <dbReference type="Proteomes" id="UP000289886"/>
    </source>
</evidence>
<dbReference type="InterPro" id="IPR028128">
    <property type="entry name" value="Vasculin_fam"/>
</dbReference>
<dbReference type="GO" id="GO:0045893">
    <property type="term" value="P:positive regulation of DNA-templated transcription"/>
    <property type="evidence" value="ECO:0007669"/>
    <property type="project" value="InterPro"/>
</dbReference>
<dbReference type="PROSITE" id="PS50097">
    <property type="entry name" value="BTB"/>
    <property type="match status" value="1"/>
</dbReference>